<dbReference type="CDD" id="cd09865">
    <property type="entry name" value="PIN_ScUtp23p-like"/>
    <property type="match status" value="1"/>
</dbReference>
<comment type="function">
    <text evidence="5">Involved in rRNA-processing and ribosome biogenesis.</text>
</comment>
<evidence type="ECO:0000256" key="2">
    <source>
        <dbReference type="ARBA" id="ARBA00022517"/>
    </source>
</evidence>
<dbReference type="InterPro" id="IPR029060">
    <property type="entry name" value="PIN-like_dom_sf"/>
</dbReference>
<dbReference type="PANTHER" id="PTHR12416">
    <property type="entry name" value="RRNA-PROCESSING PROTEIN UTP23 HOMOLOG"/>
    <property type="match status" value="1"/>
</dbReference>
<evidence type="ECO:0000256" key="7">
    <source>
        <dbReference type="ARBA" id="ARBA00076388"/>
    </source>
</evidence>
<feature type="compositionally biased region" description="Basic and acidic residues" evidence="8">
    <location>
        <begin position="186"/>
        <end position="213"/>
    </location>
</feature>
<keyword evidence="3" id="KW-0698">rRNA processing</keyword>
<proteinExistence type="inferred from homology"/>
<dbReference type="InterPro" id="IPR057776">
    <property type="entry name" value="UTP23_sensor"/>
</dbReference>
<dbReference type="STRING" id="1231657.A0A1Y1ZHG9"/>
<dbReference type="Pfam" id="PF24779">
    <property type="entry name" value="UTP23_sensor"/>
    <property type="match status" value="1"/>
</dbReference>
<name>A0A1Y1ZHG9_9PLEO</name>
<keyword evidence="2" id="KW-0690">Ribosome biogenesis</keyword>
<evidence type="ECO:0000256" key="8">
    <source>
        <dbReference type="SAM" id="MobiDB-lite"/>
    </source>
</evidence>
<gene>
    <name evidence="10" type="ORF">BCR34DRAFT_625749</name>
</gene>
<reference evidence="10 11" key="1">
    <citation type="submission" date="2016-07" db="EMBL/GenBank/DDBJ databases">
        <title>Pervasive Adenine N6-methylation of Active Genes in Fungi.</title>
        <authorList>
            <consortium name="DOE Joint Genome Institute"/>
            <person name="Mondo S.J."/>
            <person name="Dannebaum R.O."/>
            <person name="Kuo R.C."/>
            <person name="Labutti K."/>
            <person name="Haridas S."/>
            <person name="Kuo A."/>
            <person name="Salamov A."/>
            <person name="Ahrendt S.R."/>
            <person name="Lipzen A."/>
            <person name="Sullivan W."/>
            <person name="Andreopoulos W.B."/>
            <person name="Clum A."/>
            <person name="Lindquist E."/>
            <person name="Daum C."/>
            <person name="Ramamoorthy G.K."/>
            <person name="Gryganskyi A."/>
            <person name="Culley D."/>
            <person name="Magnuson J.K."/>
            <person name="James T.Y."/>
            <person name="O'Malley M.A."/>
            <person name="Stajich J.E."/>
            <person name="Spatafora J.W."/>
            <person name="Visel A."/>
            <person name="Grigoriev I.V."/>
        </authorList>
    </citation>
    <scope>NUCLEOTIDE SEQUENCE [LARGE SCALE GENOMIC DNA]</scope>
    <source>
        <strain evidence="10 11">CBS 115471</strain>
    </source>
</reference>
<dbReference type="GO" id="GO:0032040">
    <property type="term" value="C:small-subunit processome"/>
    <property type="evidence" value="ECO:0007669"/>
    <property type="project" value="InterPro"/>
</dbReference>
<accession>A0A1Y1ZHG9</accession>
<dbReference type="Proteomes" id="UP000193144">
    <property type="component" value="Unassembled WGS sequence"/>
</dbReference>
<dbReference type="GO" id="GO:0006364">
    <property type="term" value="P:rRNA processing"/>
    <property type="evidence" value="ECO:0007669"/>
    <property type="project" value="UniProtKB-KW"/>
</dbReference>
<dbReference type="Pfam" id="PF04900">
    <property type="entry name" value="Fcf1"/>
    <property type="match status" value="1"/>
</dbReference>
<comment type="caution">
    <text evidence="10">The sequence shown here is derived from an EMBL/GenBank/DDBJ whole genome shotgun (WGS) entry which is preliminary data.</text>
</comment>
<feature type="domain" description="UTP23 sensor motif region" evidence="9">
    <location>
        <begin position="215"/>
        <end position="234"/>
    </location>
</feature>
<evidence type="ECO:0000256" key="6">
    <source>
        <dbReference type="ARBA" id="ARBA00038503"/>
    </source>
</evidence>
<evidence type="ECO:0000256" key="1">
    <source>
        <dbReference type="ARBA" id="ARBA00004604"/>
    </source>
</evidence>
<dbReference type="OrthoDB" id="25675at2759"/>
<dbReference type="AlphaFoldDB" id="A0A1Y1ZHG9"/>
<evidence type="ECO:0000256" key="5">
    <source>
        <dbReference type="ARBA" id="ARBA00037300"/>
    </source>
</evidence>
<comment type="similarity">
    <text evidence="6">Belongs to the UTP23/FCF1 family. UTP23 subfamily.</text>
</comment>
<feature type="compositionally biased region" description="Basic and acidic residues" evidence="8">
    <location>
        <begin position="158"/>
        <end position="167"/>
    </location>
</feature>
<protein>
    <recommendedName>
        <fullName evidence="7">U three protein 23</fullName>
    </recommendedName>
</protein>
<keyword evidence="4" id="KW-0539">Nucleus</keyword>
<feature type="compositionally biased region" description="Basic residues" evidence="8">
    <location>
        <begin position="264"/>
        <end position="273"/>
    </location>
</feature>
<keyword evidence="11" id="KW-1185">Reference proteome</keyword>
<evidence type="ECO:0000256" key="3">
    <source>
        <dbReference type="ARBA" id="ARBA00022552"/>
    </source>
</evidence>
<feature type="region of interest" description="Disordered" evidence="8">
    <location>
        <begin position="154"/>
        <end position="291"/>
    </location>
</feature>
<comment type="subcellular location">
    <subcellularLocation>
        <location evidence="1">Nucleus</location>
        <location evidence="1">Nucleolus</location>
    </subcellularLocation>
</comment>
<sequence length="291" mass="33102">MKLKRGKAYRKLMNQYQVTFNFREPYQVLVDSQFVQDAARFKMDMVHLLKRTVQGEIKPMITQCDMRHLYNAEDKDEQLILQAKTYERRRCNHHELGEPLSSLECLSAVVGNTNKNRYVIASQDPKVREHMRTIPGVPLVYINKSVMIMEPMAASTHQHRDRDERAKFKAGLKGRRLAAQPNQKRKRDDEEGDSAKGHNEDSIVEGASRDARPQKKHKKGPKGPNPLSIKKPKKREASSAAAHGDCYKPDTNPEVAQEGGDSGKRKRRRKHKPKGEGGESRPTAEGEPDSS</sequence>
<evidence type="ECO:0000313" key="11">
    <source>
        <dbReference type="Proteomes" id="UP000193144"/>
    </source>
</evidence>
<dbReference type="SUPFAM" id="SSF88723">
    <property type="entry name" value="PIN domain-like"/>
    <property type="match status" value="1"/>
</dbReference>
<evidence type="ECO:0000259" key="9">
    <source>
        <dbReference type="Pfam" id="PF24779"/>
    </source>
</evidence>
<evidence type="ECO:0000313" key="10">
    <source>
        <dbReference type="EMBL" id="ORY09447.1"/>
    </source>
</evidence>
<dbReference type="Gene3D" id="3.40.50.1010">
    <property type="entry name" value="5'-nuclease"/>
    <property type="match status" value="1"/>
</dbReference>
<evidence type="ECO:0000256" key="4">
    <source>
        <dbReference type="ARBA" id="ARBA00023242"/>
    </source>
</evidence>
<organism evidence="10 11">
    <name type="scientific">Clohesyomyces aquaticus</name>
    <dbReference type="NCBI Taxonomy" id="1231657"/>
    <lineage>
        <taxon>Eukaryota</taxon>
        <taxon>Fungi</taxon>
        <taxon>Dikarya</taxon>
        <taxon>Ascomycota</taxon>
        <taxon>Pezizomycotina</taxon>
        <taxon>Dothideomycetes</taxon>
        <taxon>Pleosporomycetidae</taxon>
        <taxon>Pleosporales</taxon>
        <taxon>Lindgomycetaceae</taxon>
        <taxon>Clohesyomyces</taxon>
    </lineage>
</organism>
<dbReference type="EMBL" id="MCFA01000086">
    <property type="protein sequence ID" value="ORY09447.1"/>
    <property type="molecule type" value="Genomic_DNA"/>
</dbReference>
<feature type="compositionally biased region" description="Basic and acidic residues" evidence="8">
    <location>
        <begin position="274"/>
        <end position="284"/>
    </location>
</feature>
<dbReference type="FunFam" id="3.40.50.1010:FF:000006">
    <property type="entry name" value="rRNA-processing protein UTP23 homolog"/>
    <property type="match status" value="1"/>
</dbReference>
<dbReference type="InterPro" id="IPR006984">
    <property type="entry name" value="Fcf1/UTP23"/>
</dbReference>